<dbReference type="RefSeq" id="WP_382184812.1">
    <property type="nucleotide sequence ID" value="NZ_JBHSZI010000001.1"/>
</dbReference>
<comment type="caution">
    <text evidence="1">The sequence shown here is derived from an EMBL/GenBank/DDBJ whole genome shotgun (WGS) entry which is preliminary data.</text>
</comment>
<accession>A0ABD5VZ31</accession>
<organism evidence="1 2">
    <name type="scientific">Halovenus salina</name>
    <dbReference type="NCBI Taxonomy" id="1510225"/>
    <lineage>
        <taxon>Archaea</taxon>
        <taxon>Methanobacteriati</taxon>
        <taxon>Methanobacteriota</taxon>
        <taxon>Stenosarchaea group</taxon>
        <taxon>Halobacteria</taxon>
        <taxon>Halobacteriales</taxon>
        <taxon>Haloarculaceae</taxon>
        <taxon>Halovenus</taxon>
    </lineage>
</organism>
<protein>
    <recommendedName>
        <fullName evidence="3">CAP domain-containing protein</fullName>
    </recommendedName>
</protein>
<sequence length="174" mass="18083">MTLAVASVVVLGFVGVLDIPGFDQGGIPDVDGVPGNATSAGTVSLADVESAYVATLNDELDAAGGPQLDRSDHLDKVATFYNQRLVKTLLANGSLPADQQVSEFLGEECQRGTPITFSDEQLSIDDGTAQELGERLATAVAERGFEPTQSANAVGVDIHTVDGRLYLGQFVCAA</sequence>
<dbReference type="EMBL" id="JBHSZI010000001">
    <property type="protein sequence ID" value="MFC7058002.1"/>
    <property type="molecule type" value="Genomic_DNA"/>
</dbReference>
<name>A0ABD5VZ31_9EURY</name>
<gene>
    <name evidence="1" type="ORF">ACFQQG_07225</name>
</gene>
<evidence type="ECO:0000313" key="2">
    <source>
        <dbReference type="Proteomes" id="UP001596445"/>
    </source>
</evidence>
<keyword evidence="2" id="KW-1185">Reference proteome</keyword>
<dbReference type="Proteomes" id="UP001596445">
    <property type="component" value="Unassembled WGS sequence"/>
</dbReference>
<evidence type="ECO:0000313" key="1">
    <source>
        <dbReference type="EMBL" id="MFC7058002.1"/>
    </source>
</evidence>
<proteinExistence type="predicted"/>
<dbReference type="AlphaFoldDB" id="A0ABD5VZ31"/>
<reference evidence="1 2" key="1">
    <citation type="journal article" date="2019" name="Int. J. Syst. Evol. Microbiol.">
        <title>The Global Catalogue of Microorganisms (GCM) 10K type strain sequencing project: providing services to taxonomists for standard genome sequencing and annotation.</title>
        <authorList>
            <consortium name="The Broad Institute Genomics Platform"/>
            <consortium name="The Broad Institute Genome Sequencing Center for Infectious Disease"/>
            <person name="Wu L."/>
            <person name="Ma J."/>
        </authorList>
    </citation>
    <scope>NUCLEOTIDE SEQUENCE [LARGE SCALE GENOMIC DNA]</scope>
    <source>
        <strain evidence="1 2">JCM 30072</strain>
    </source>
</reference>
<evidence type="ECO:0008006" key="3">
    <source>
        <dbReference type="Google" id="ProtNLM"/>
    </source>
</evidence>